<evidence type="ECO:0000256" key="2">
    <source>
        <dbReference type="ARBA" id="ARBA00022598"/>
    </source>
</evidence>
<gene>
    <name evidence="6" type="ORF">ACFQKB_05275</name>
</gene>
<dbReference type="InterPro" id="IPR042099">
    <property type="entry name" value="ANL_N_sf"/>
</dbReference>
<keyword evidence="2" id="KW-0436">Ligase</keyword>
<reference evidence="7" key="1">
    <citation type="journal article" date="2019" name="Int. J. Syst. Evol. Microbiol.">
        <title>The Global Catalogue of Microorganisms (GCM) 10K type strain sequencing project: providing services to taxonomists for standard genome sequencing and annotation.</title>
        <authorList>
            <consortium name="The Broad Institute Genomics Platform"/>
            <consortium name="The Broad Institute Genome Sequencing Center for Infectious Disease"/>
            <person name="Wu L."/>
            <person name="Ma J."/>
        </authorList>
    </citation>
    <scope>NUCLEOTIDE SEQUENCE [LARGE SCALE GENOMIC DNA]</scope>
    <source>
        <strain evidence="7">JCM 3369</strain>
    </source>
</reference>
<sequence>MTATDAGPRARLSARTIPEALAERAARTPDKLAVVAEDARGGVLRLTYADVERESRRVAKALIASGVGKGDRVAIWAPNVWEWVTAYYGTQLAAATTVPVNTRFKGPEAAYVLAKSGASTLLTVTGFLGTDYLGWLEGAAAEQPTPALRRRVVLRGEVPEGAVGFEDFLRAGDAVSDAVLDERTASLGPDDRSDISFTSGTTGSPKGAVATQAQVCAPFGAWADVVGLRADDRIMIIAPFFHSFGSKAGLFTALLAGATVHPRLTFDPAGCLRLIENERITVVPGPPAIFHGLLADPARSAHDLSSLRLAVTGSSDVPTDLVLAMRGELGFEHVVTGYGLTESSGVATMCSHTDDPETVARTAGRAIPGVEVRIDGGGGAPAPTGTRGEILLRGYNVMSGYWRDPERSAEAFVDGWLRTGDIGELDDAGYLRVTGRSKDMYIRGGENVYPVEVEHALARHGDVREAAVIGVPDARFGEVGRAFVVPRPGAGLDAESLIAWARTRMANYKVPRYVTFLDELPKNASAKVFKPALRELARAAEADGGGRTDGGGTDGGADGGRGDGAGEGA</sequence>
<dbReference type="PANTHER" id="PTHR43201:SF5">
    <property type="entry name" value="MEDIUM-CHAIN ACYL-COA LIGASE ACSF2, MITOCHONDRIAL"/>
    <property type="match status" value="1"/>
</dbReference>
<protein>
    <submittedName>
        <fullName evidence="6">AMP-binding protein</fullName>
    </submittedName>
</protein>
<dbReference type="InterPro" id="IPR045851">
    <property type="entry name" value="AMP-bd_C_sf"/>
</dbReference>
<evidence type="ECO:0000256" key="3">
    <source>
        <dbReference type="SAM" id="MobiDB-lite"/>
    </source>
</evidence>
<evidence type="ECO:0000313" key="7">
    <source>
        <dbReference type="Proteomes" id="UP001596380"/>
    </source>
</evidence>
<feature type="domain" description="AMP-dependent synthetase/ligase" evidence="4">
    <location>
        <begin position="22"/>
        <end position="402"/>
    </location>
</feature>
<dbReference type="Pfam" id="PF00501">
    <property type="entry name" value="AMP-binding"/>
    <property type="match status" value="1"/>
</dbReference>
<evidence type="ECO:0000256" key="1">
    <source>
        <dbReference type="ARBA" id="ARBA00006432"/>
    </source>
</evidence>
<dbReference type="Gene3D" id="3.30.300.30">
    <property type="match status" value="1"/>
</dbReference>
<dbReference type="PROSITE" id="PS00455">
    <property type="entry name" value="AMP_BINDING"/>
    <property type="match status" value="1"/>
</dbReference>
<dbReference type="InterPro" id="IPR020845">
    <property type="entry name" value="AMP-binding_CS"/>
</dbReference>
<comment type="caution">
    <text evidence="6">The sequence shown here is derived from an EMBL/GenBank/DDBJ whole genome shotgun (WGS) entry which is preliminary data.</text>
</comment>
<feature type="domain" description="AMP-binding enzyme C-terminal" evidence="5">
    <location>
        <begin position="452"/>
        <end position="527"/>
    </location>
</feature>
<dbReference type="InterPro" id="IPR025110">
    <property type="entry name" value="AMP-bd_C"/>
</dbReference>
<feature type="compositionally biased region" description="Gly residues" evidence="3">
    <location>
        <begin position="547"/>
        <end position="569"/>
    </location>
</feature>
<dbReference type="Proteomes" id="UP001596380">
    <property type="component" value="Unassembled WGS sequence"/>
</dbReference>
<keyword evidence="7" id="KW-1185">Reference proteome</keyword>
<proteinExistence type="inferred from homology"/>
<comment type="similarity">
    <text evidence="1">Belongs to the ATP-dependent AMP-binding enzyme family.</text>
</comment>
<dbReference type="Pfam" id="PF13193">
    <property type="entry name" value="AMP-binding_C"/>
    <property type="match status" value="1"/>
</dbReference>
<evidence type="ECO:0000313" key="6">
    <source>
        <dbReference type="EMBL" id="MFC6879175.1"/>
    </source>
</evidence>
<evidence type="ECO:0000259" key="4">
    <source>
        <dbReference type="Pfam" id="PF00501"/>
    </source>
</evidence>
<dbReference type="RefSeq" id="WP_378063067.1">
    <property type="nucleotide sequence ID" value="NZ_JBHSXS010000002.1"/>
</dbReference>
<dbReference type="InterPro" id="IPR000873">
    <property type="entry name" value="AMP-dep_synth/lig_dom"/>
</dbReference>
<feature type="region of interest" description="Disordered" evidence="3">
    <location>
        <begin position="539"/>
        <end position="569"/>
    </location>
</feature>
<organism evidence="6 7">
    <name type="scientific">Actinomadura yumaensis</name>
    <dbReference type="NCBI Taxonomy" id="111807"/>
    <lineage>
        <taxon>Bacteria</taxon>
        <taxon>Bacillati</taxon>
        <taxon>Actinomycetota</taxon>
        <taxon>Actinomycetes</taxon>
        <taxon>Streptosporangiales</taxon>
        <taxon>Thermomonosporaceae</taxon>
        <taxon>Actinomadura</taxon>
    </lineage>
</organism>
<accession>A0ABW2CDB8</accession>
<name>A0ABW2CDB8_9ACTN</name>
<dbReference type="EMBL" id="JBHSXS010000002">
    <property type="protein sequence ID" value="MFC6879175.1"/>
    <property type="molecule type" value="Genomic_DNA"/>
</dbReference>
<dbReference type="SUPFAM" id="SSF56801">
    <property type="entry name" value="Acetyl-CoA synthetase-like"/>
    <property type="match status" value="1"/>
</dbReference>
<dbReference type="PANTHER" id="PTHR43201">
    <property type="entry name" value="ACYL-COA SYNTHETASE"/>
    <property type="match status" value="1"/>
</dbReference>
<dbReference type="Gene3D" id="3.40.50.12780">
    <property type="entry name" value="N-terminal domain of ligase-like"/>
    <property type="match status" value="1"/>
</dbReference>
<evidence type="ECO:0000259" key="5">
    <source>
        <dbReference type="Pfam" id="PF13193"/>
    </source>
</evidence>